<feature type="compositionally biased region" description="Polar residues" evidence="12">
    <location>
        <begin position="439"/>
        <end position="454"/>
    </location>
</feature>
<dbReference type="GO" id="GO:0005737">
    <property type="term" value="C:cytoplasm"/>
    <property type="evidence" value="ECO:0007669"/>
    <property type="project" value="UniProtKB-SubCell"/>
</dbReference>
<dbReference type="PANTHER" id="PTHR13393">
    <property type="entry name" value="SAM-DEPENDENT METHYLTRANSFERASE"/>
    <property type="match status" value="1"/>
</dbReference>
<feature type="binding site" evidence="11">
    <location>
        <position position="107"/>
    </location>
    <ligand>
        <name>S-adenosyl-L-methionine</name>
        <dbReference type="ChEBI" id="CHEBI:59789"/>
    </ligand>
</feature>
<reference evidence="13 14" key="1">
    <citation type="submission" date="2024-02" db="EMBL/GenBank/DDBJ databases">
        <title>Chromosome-scale genome assembly of the rough periwinkle Littorina saxatilis.</title>
        <authorList>
            <person name="De Jode A."/>
            <person name="Faria R."/>
            <person name="Formenti G."/>
            <person name="Sims Y."/>
            <person name="Smith T.P."/>
            <person name="Tracey A."/>
            <person name="Wood J.M.D."/>
            <person name="Zagrodzka Z.B."/>
            <person name="Johannesson K."/>
            <person name="Butlin R.K."/>
            <person name="Leder E.H."/>
        </authorList>
    </citation>
    <scope>NUCLEOTIDE SEQUENCE [LARGE SCALE GENOMIC DNA]</scope>
    <source>
        <strain evidence="13">Snail1</strain>
        <tissue evidence="13">Muscle</tissue>
    </source>
</reference>
<evidence type="ECO:0000256" key="7">
    <source>
        <dbReference type="ARBA" id="ARBA00022691"/>
    </source>
</evidence>
<evidence type="ECO:0000256" key="9">
    <source>
        <dbReference type="ARBA" id="ARBA00023242"/>
    </source>
</evidence>
<keyword evidence="14" id="KW-1185">Reference proteome</keyword>
<evidence type="ECO:0000256" key="10">
    <source>
        <dbReference type="PIRNR" id="PIRNR037350"/>
    </source>
</evidence>
<dbReference type="InterPro" id="IPR029063">
    <property type="entry name" value="SAM-dependent_MTases_sf"/>
</dbReference>
<dbReference type="FunFam" id="3.40.50.150:FF:000062">
    <property type="entry name" value="U6 small nuclear RNA (adenine-(43)-N(6))-methyltransferase"/>
    <property type="match status" value="1"/>
</dbReference>
<feature type="compositionally biased region" description="Basic and acidic residues" evidence="12">
    <location>
        <begin position="459"/>
        <end position="481"/>
    </location>
</feature>
<evidence type="ECO:0000256" key="11">
    <source>
        <dbReference type="PIRSR" id="PIRSR037350-1"/>
    </source>
</evidence>
<dbReference type="SUPFAM" id="SSF53335">
    <property type="entry name" value="S-adenosyl-L-methionine-dependent methyltransferases"/>
    <property type="match status" value="1"/>
</dbReference>
<dbReference type="Pfam" id="PF05971">
    <property type="entry name" value="Methyltransf_10"/>
    <property type="match status" value="1"/>
</dbReference>
<evidence type="ECO:0000256" key="5">
    <source>
        <dbReference type="ARBA" id="ARBA00022603"/>
    </source>
</evidence>
<dbReference type="GO" id="GO:0043488">
    <property type="term" value="P:regulation of mRNA stability"/>
    <property type="evidence" value="ECO:0007669"/>
    <property type="project" value="UniProtKB-ARBA"/>
</dbReference>
<keyword evidence="4" id="KW-0963">Cytoplasm</keyword>
<gene>
    <name evidence="13" type="ORF">V1264_021905</name>
</gene>
<protein>
    <recommendedName>
        <fullName evidence="10">U6 small nuclear RNA (adenine-(43)-N(6))-methyltransferase</fullName>
        <ecNumber evidence="10">2.1.1.-</ecNumber>
    </recommendedName>
</protein>
<keyword evidence="9" id="KW-0539">Nucleus</keyword>
<dbReference type="GO" id="GO:0006397">
    <property type="term" value="P:mRNA processing"/>
    <property type="evidence" value="ECO:0007669"/>
    <property type="project" value="UniProtKB-ARBA"/>
</dbReference>
<feature type="binding site" evidence="11">
    <location>
        <position position="130"/>
    </location>
    <ligand>
        <name>S-adenosyl-L-methionine</name>
        <dbReference type="ChEBI" id="CHEBI:59789"/>
    </ligand>
</feature>
<feature type="region of interest" description="Disordered" evidence="12">
    <location>
        <begin position="362"/>
        <end position="408"/>
    </location>
</feature>
<feature type="binding site" evidence="11">
    <location>
        <position position="82"/>
    </location>
    <ligand>
        <name>S-adenosyl-L-methionine</name>
        <dbReference type="ChEBI" id="CHEBI:59789"/>
    </ligand>
</feature>
<evidence type="ECO:0000256" key="2">
    <source>
        <dbReference type="ARBA" id="ARBA00004496"/>
    </source>
</evidence>
<feature type="binding site" evidence="11">
    <location>
        <position position="180"/>
    </location>
    <ligand>
        <name>S-adenosyl-L-methionine</name>
        <dbReference type="ChEBI" id="CHEBI:59789"/>
    </ligand>
</feature>
<keyword evidence="5 10" id="KW-0489">Methyltransferase</keyword>
<proteinExistence type="inferred from homology"/>
<dbReference type="CDD" id="cd02440">
    <property type="entry name" value="AdoMet_MTases"/>
    <property type="match status" value="1"/>
</dbReference>
<dbReference type="Proteomes" id="UP001374579">
    <property type="component" value="Unassembled WGS sequence"/>
</dbReference>
<keyword evidence="7 11" id="KW-0949">S-adenosyl-L-methionine</keyword>
<evidence type="ECO:0000256" key="1">
    <source>
        <dbReference type="ARBA" id="ARBA00004123"/>
    </source>
</evidence>
<dbReference type="InterPro" id="IPR017182">
    <property type="entry name" value="METTL16/PsiM"/>
</dbReference>
<dbReference type="GO" id="GO:0051254">
    <property type="term" value="P:positive regulation of RNA metabolic process"/>
    <property type="evidence" value="ECO:0007669"/>
    <property type="project" value="UniProtKB-ARBA"/>
</dbReference>
<dbReference type="InterPro" id="IPR010286">
    <property type="entry name" value="METTL16/RlmF"/>
</dbReference>
<evidence type="ECO:0000313" key="13">
    <source>
        <dbReference type="EMBL" id="KAK7087916.1"/>
    </source>
</evidence>
<name>A0AAN9FWM3_9CAEN</name>
<dbReference type="AlphaFoldDB" id="A0AAN9FWM3"/>
<organism evidence="13 14">
    <name type="scientific">Littorina saxatilis</name>
    <dbReference type="NCBI Taxonomy" id="31220"/>
    <lineage>
        <taxon>Eukaryota</taxon>
        <taxon>Metazoa</taxon>
        <taxon>Spiralia</taxon>
        <taxon>Lophotrochozoa</taxon>
        <taxon>Mollusca</taxon>
        <taxon>Gastropoda</taxon>
        <taxon>Caenogastropoda</taxon>
        <taxon>Littorinimorpha</taxon>
        <taxon>Littorinoidea</taxon>
        <taxon>Littorinidae</taxon>
        <taxon>Littorina</taxon>
    </lineage>
</organism>
<accession>A0AAN9FWM3</accession>
<evidence type="ECO:0000313" key="14">
    <source>
        <dbReference type="Proteomes" id="UP001374579"/>
    </source>
</evidence>
<comment type="similarity">
    <text evidence="3 10">Belongs to the methyltransferase superfamily. METTL16/RlmF family.</text>
</comment>
<dbReference type="GO" id="GO:0009896">
    <property type="term" value="P:positive regulation of catabolic process"/>
    <property type="evidence" value="ECO:0007669"/>
    <property type="project" value="UniProtKB-ARBA"/>
</dbReference>
<dbReference type="PANTHER" id="PTHR13393:SF0">
    <property type="entry name" value="RNA N6-ADENOSINE-METHYLTRANSFERASE METTL16"/>
    <property type="match status" value="1"/>
</dbReference>
<dbReference type="Gene3D" id="3.40.50.150">
    <property type="entry name" value="Vaccinia Virus protein VP39"/>
    <property type="match status" value="1"/>
</dbReference>
<dbReference type="GO" id="GO:0001734">
    <property type="term" value="F:mRNA m(6)A methyltransferase activity"/>
    <property type="evidence" value="ECO:0007669"/>
    <property type="project" value="UniProtKB-ARBA"/>
</dbReference>
<dbReference type="EMBL" id="JBAMIC010004070">
    <property type="protein sequence ID" value="KAK7087916.1"/>
    <property type="molecule type" value="Genomic_DNA"/>
</dbReference>
<feature type="compositionally biased region" description="Basic and acidic residues" evidence="12">
    <location>
        <begin position="523"/>
        <end position="540"/>
    </location>
</feature>
<dbReference type="GO" id="GO:0003723">
    <property type="term" value="F:RNA binding"/>
    <property type="evidence" value="ECO:0007669"/>
    <property type="project" value="UniProtKB-KW"/>
</dbReference>
<dbReference type="GO" id="GO:0005634">
    <property type="term" value="C:nucleus"/>
    <property type="evidence" value="ECO:0007669"/>
    <property type="project" value="UniProtKB-SubCell"/>
</dbReference>
<keyword evidence="8" id="KW-0694">RNA-binding</keyword>
<dbReference type="GO" id="GO:0070475">
    <property type="term" value="P:rRNA base methylation"/>
    <property type="evidence" value="ECO:0007669"/>
    <property type="project" value="TreeGrafter"/>
</dbReference>
<comment type="caution">
    <text evidence="13">The sequence shown here is derived from an EMBL/GenBank/DDBJ whole genome shotgun (WGS) entry which is preliminary data.</text>
</comment>
<evidence type="ECO:0000256" key="3">
    <source>
        <dbReference type="ARBA" id="ARBA00005878"/>
    </source>
</evidence>
<sequence length="593" mass="66777">MSLNKFMHPRNRYKCKRPDFDALAKKYPEFQQHIIENEKGKPVLDFKNPDAVRVLTTCLLQEDYGLKIDLPPDRLVPTIPLRLNYIHWMEDITNDWGKKELFAIDIGTGVCCVYPILAISGNPWRFLATEADDMNFSYAVKNLEANKLTDRIKVVKVSENTILEGVIGNTEEAYDFCMCNPPFFADHFEAQGLVSRTPSRPDAKTMSTASPQEGIVQGGEIAFVRKMIDESNFLQDRVRVYSTMLGKKASLAPLKEILRRNKIENFASTEFCQGKTMRWGLAWTFDKTVKFPRSEFSQSKKEGKKSLVHVIPTEMGERRERVSDLVSFFKQVFSEFKIHCREGKQSGYFSLLTITAAENTWVHSRRKRRQMMRETTAAPTTATTDSGETPSHTASETAATHSNTAEEGMTAEVSAAKAVKVSIPSEKSDRLCENDVQGKDTQNTVTRTEVTATVSEVGENTRKSKRKADNERSEPSEELAAKRAKRSTKNQQDLSKGAKTTEDATPTGEDEKSCAVMQSSSEAEDHSPEKEEACEAKGKDRPPAQFVLKCHMCVRVQDADLAVELTWLGGENIQLMHQLMQIFKNKLAARKPA</sequence>
<evidence type="ECO:0000256" key="12">
    <source>
        <dbReference type="SAM" id="MobiDB-lite"/>
    </source>
</evidence>
<dbReference type="PIRSF" id="PIRSF037350">
    <property type="entry name" value="Mtase_ZK1128_prd"/>
    <property type="match status" value="1"/>
</dbReference>
<evidence type="ECO:0000256" key="6">
    <source>
        <dbReference type="ARBA" id="ARBA00022679"/>
    </source>
</evidence>
<feature type="region of interest" description="Disordered" evidence="12">
    <location>
        <begin position="421"/>
        <end position="540"/>
    </location>
</feature>
<evidence type="ECO:0000256" key="8">
    <source>
        <dbReference type="ARBA" id="ARBA00022884"/>
    </source>
</evidence>
<feature type="compositionally biased region" description="Basic and acidic residues" evidence="12">
    <location>
        <begin position="426"/>
        <end position="438"/>
    </location>
</feature>
<feature type="compositionally biased region" description="Low complexity" evidence="12">
    <location>
        <begin position="375"/>
        <end position="384"/>
    </location>
</feature>
<feature type="compositionally biased region" description="Polar residues" evidence="12">
    <location>
        <begin position="385"/>
        <end position="405"/>
    </location>
</feature>
<keyword evidence="6 10" id="KW-0808">Transferase</keyword>
<comment type="subcellular location">
    <subcellularLocation>
        <location evidence="2">Cytoplasm</location>
    </subcellularLocation>
    <subcellularLocation>
        <location evidence="1">Nucleus</location>
    </subcellularLocation>
</comment>
<dbReference type="EC" id="2.1.1.-" evidence="10"/>
<evidence type="ECO:0000256" key="4">
    <source>
        <dbReference type="ARBA" id="ARBA00022490"/>
    </source>
</evidence>